<dbReference type="GO" id="GO:0005886">
    <property type="term" value="C:plasma membrane"/>
    <property type="evidence" value="ECO:0007669"/>
    <property type="project" value="UniProtKB-SubCell"/>
</dbReference>
<organism evidence="6 7">
    <name type="scientific">Cystobacter fuscus (strain ATCC 25194 / DSM 2262 / NBRC 100088 / M29)</name>
    <dbReference type="NCBI Taxonomy" id="1242864"/>
    <lineage>
        <taxon>Bacteria</taxon>
        <taxon>Pseudomonadati</taxon>
        <taxon>Myxococcota</taxon>
        <taxon>Myxococcia</taxon>
        <taxon>Myxococcales</taxon>
        <taxon>Cystobacterineae</taxon>
        <taxon>Archangiaceae</taxon>
        <taxon>Cystobacter</taxon>
    </lineage>
</organism>
<feature type="transmembrane region" description="Helical" evidence="5">
    <location>
        <begin position="58"/>
        <end position="77"/>
    </location>
</feature>
<reference evidence="6" key="1">
    <citation type="submission" date="2013-05" db="EMBL/GenBank/DDBJ databases">
        <title>Genome assembly of Cystobacter fuscus DSM 2262.</title>
        <authorList>
            <person name="Sharma G."/>
            <person name="Khatri I."/>
            <person name="Kaur C."/>
            <person name="Mayilraj S."/>
            <person name="Subramanian S."/>
        </authorList>
    </citation>
    <scope>NUCLEOTIDE SEQUENCE [LARGE SCALE GENOMIC DNA]</scope>
    <source>
        <strain evidence="6">DSM 2262</strain>
    </source>
</reference>
<feature type="transmembrane region" description="Helical" evidence="5">
    <location>
        <begin position="20"/>
        <end position="51"/>
    </location>
</feature>
<name>S9PA06_CYSF2</name>
<dbReference type="InterPro" id="IPR051598">
    <property type="entry name" value="TSUP/Inactive_protease-like"/>
</dbReference>
<evidence type="ECO:0000313" key="6">
    <source>
        <dbReference type="EMBL" id="EPX59087.1"/>
    </source>
</evidence>
<dbReference type="InterPro" id="IPR002781">
    <property type="entry name" value="TM_pro_TauE-like"/>
</dbReference>
<evidence type="ECO:0000256" key="2">
    <source>
        <dbReference type="ARBA" id="ARBA00022692"/>
    </source>
</evidence>
<keyword evidence="2 5" id="KW-0812">Transmembrane</keyword>
<dbReference type="PANTHER" id="PTHR43701">
    <property type="entry name" value="MEMBRANE TRANSPORTER PROTEIN MJ0441-RELATED"/>
    <property type="match status" value="1"/>
</dbReference>
<keyword evidence="4 5" id="KW-0472">Membrane</keyword>
<dbReference type="EMBL" id="ANAH02000020">
    <property type="protein sequence ID" value="EPX59087.1"/>
    <property type="molecule type" value="Genomic_DNA"/>
</dbReference>
<evidence type="ECO:0000256" key="1">
    <source>
        <dbReference type="ARBA" id="ARBA00004141"/>
    </source>
</evidence>
<feature type="transmembrane region" description="Helical" evidence="5">
    <location>
        <begin position="108"/>
        <end position="129"/>
    </location>
</feature>
<feature type="transmembrane region" description="Helical" evidence="5">
    <location>
        <begin position="217"/>
        <end position="239"/>
    </location>
</feature>
<evidence type="ECO:0000256" key="4">
    <source>
        <dbReference type="ARBA" id="ARBA00023136"/>
    </source>
</evidence>
<keyword evidence="3 5" id="KW-1133">Transmembrane helix</keyword>
<proteinExistence type="inferred from homology"/>
<evidence type="ECO:0000256" key="3">
    <source>
        <dbReference type="ARBA" id="ARBA00022989"/>
    </source>
</evidence>
<feature type="transmembrane region" description="Helical" evidence="5">
    <location>
        <begin position="194"/>
        <end position="211"/>
    </location>
</feature>
<accession>S9PA06</accession>
<feature type="transmembrane region" description="Helical" evidence="5">
    <location>
        <begin position="83"/>
        <end position="101"/>
    </location>
</feature>
<dbReference type="PANTHER" id="PTHR43701:SF2">
    <property type="entry name" value="MEMBRANE TRANSPORTER PROTEIN YJNA-RELATED"/>
    <property type="match status" value="1"/>
</dbReference>
<feature type="transmembrane region" description="Helical" evidence="5">
    <location>
        <begin position="149"/>
        <end position="182"/>
    </location>
</feature>
<protein>
    <recommendedName>
        <fullName evidence="5">Probable membrane transporter protein</fullName>
    </recommendedName>
</protein>
<keyword evidence="7" id="KW-1185">Reference proteome</keyword>
<comment type="similarity">
    <text evidence="5">Belongs to the 4-toluene sulfonate uptake permease (TSUP) (TC 2.A.102) family.</text>
</comment>
<dbReference type="Proteomes" id="UP000011682">
    <property type="component" value="Unassembled WGS sequence"/>
</dbReference>
<dbReference type="eggNOG" id="COG0730">
    <property type="taxonomic scope" value="Bacteria"/>
</dbReference>
<gene>
    <name evidence="6" type="ORF">D187_003464</name>
</gene>
<feature type="transmembrane region" description="Helical" evidence="5">
    <location>
        <begin position="246"/>
        <end position="264"/>
    </location>
</feature>
<dbReference type="RefSeq" id="WP_002624815.1">
    <property type="nucleotide sequence ID" value="NZ_ANAH02000020.1"/>
</dbReference>
<comment type="caution">
    <text evidence="6">The sequence shown here is derived from an EMBL/GenBank/DDBJ whole genome shotgun (WGS) entry which is preliminary data.</text>
</comment>
<sequence>MIPGLHEAFALLVPPAMPLVGFALAALIGVSLGLLGGGGSILTVPILVYVLGFEPKESIAMGLAIVGTTSLFGAIGHWRAGNLQFRAALVFGAMAMGGTFLGARLSVLLPGSVQLVLFATVMLVAAVFMERNARRELTTPATGREPRAASFPLVAASALGVGALTGLVGVGGGFLIVPVLVLRVGLPMKQAVGTSLLVIAFNSFVGFAGYLGHVNVAWGALTLFTGLAIAGTFGGTWLSRFISQATLKRAFAGLLVVMGVLILYENRRTLPSLGRAAAMESPRPARPG</sequence>
<evidence type="ECO:0000256" key="5">
    <source>
        <dbReference type="RuleBase" id="RU363041"/>
    </source>
</evidence>
<dbReference type="AlphaFoldDB" id="S9PA06"/>
<dbReference type="Pfam" id="PF01925">
    <property type="entry name" value="TauE"/>
    <property type="match status" value="1"/>
</dbReference>
<comment type="subcellular location">
    <subcellularLocation>
        <location evidence="5">Cell membrane</location>
        <topology evidence="5">Multi-pass membrane protein</topology>
    </subcellularLocation>
    <subcellularLocation>
        <location evidence="1">Membrane</location>
        <topology evidence="1">Multi-pass membrane protein</topology>
    </subcellularLocation>
</comment>
<evidence type="ECO:0000313" key="7">
    <source>
        <dbReference type="Proteomes" id="UP000011682"/>
    </source>
</evidence>
<keyword evidence="5" id="KW-1003">Cell membrane</keyword>